<keyword evidence="1" id="KW-1185">Reference proteome</keyword>
<evidence type="ECO:0000313" key="1">
    <source>
        <dbReference type="Proteomes" id="UP000887574"/>
    </source>
</evidence>
<organism evidence="1 2">
    <name type="scientific">Ditylenchus dipsaci</name>
    <dbReference type="NCBI Taxonomy" id="166011"/>
    <lineage>
        <taxon>Eukaryota</taxon>
        <taxon>Metazoa</taxon>
        <taxon>Ecdysozoa</taxon>
        <taxon>Nematoda</taxon>
        <taxon>Chromadorea</taxon>
        <taxon>Rhabditida</taxon>
        <taxon>Tylenchina</taxon>
        <taxon>Tylenchomorpha</taxon>
        <taxon>Sphaerularioidea</taxon>
        <taxon>Anguinidae</taxon>
        <taxon>Anguininae</taxon>
        <taxon>Ditylenchus</taxon>
    </lineage>
</organism>
<reference evidence="2" key="1">
    <citation type="submission" date="2022-11" db="UniProtKB">
        <authorList>
            <consortium name="WormBaseParasite"/>
        </authorList>
    </citation>
    <scope>IDENTIFICATION</scope>
</reference>
<proteinExistence type="predicted"/>
<accession>A0A915D7P3</accession>
<name>A0A915D7P3_9BILA</name>
<evidence type="ECO:0000313" key="2">
    <source>
        <dbReference type="WBParaSite" id="jg16349"/>
    </source>
</evidence>
<dbReference type="Proteomes" id="UP000887574">
    <property type="component" value="Unplaced"/>
</dbReference>
<sequence length="96" mass="11490">MDREEIVQYLHSDARKLVSEKLTLHIDVEEARKCVHLQRWLEQKFALDTEPCSFKLLIKCREEYSAERTIHNIKTNEFLKIKHTGTYFVATREKLV</sequence>
<dbReference type="WBParaSite" id="jg16349">
    <property type="protein sequence ID" value="jg16349"/>
    <property type="gene ID" value="jg16349"/>
</dbReference>
<dbReference type="AlphaFoldDB" id="A0A915D7P3"/>
<protein>
    <submittedName>
        <fullName evidence="2">Uncharacterized protein</fullName>
    </submittedName>
</protein>